<keyword evidence="1" id="KW-0472">Membrane</keyword>
<gene>
    <name evidence="2" type="ORF">GC093_06100</name>
</gene>
<dbReference type="AlphaFoldDB" id="A0A972GM52"/>
<reference evidence="2" key="1">
    <citation type="submission" date="2019-10" db="EMBL/GenBank/DDBJ databases">
        <title>Description of Paenibacillus glebae sp. nov.</title>
        <authorList>
            <person name="Carlier A."/>
            <person name="Qi S."/>
        </authorList>
    </citation>
    <scope>NUCLEOTIDE SEQUENCE</scope>
    <source>
        <strain evidence="2">LMG 31456</strain>
    </source>
</reference>
<dbReference type="RefSeq" id="WP_171650998.1">
    <property type="nucleotide sequence ID" value="NZ_WHOD01000022.1"/>
</dbReference>
<keyword evidence="1" id="KW-0812">Transmembrane</keyword>
<feature type="transmembrane region" description="Helical" evidence="1">
    <location>
        <begin position="51"/>
        <end position="71"/>
    </location>
</feature>
<dbReference type="EMBL" id="WHOD01000022">
    <property type="protein sequence ID" value="NOU92803.1"/>
    <property type="molecule type" value="Genomic_DNA"/>
</dbReference>
<feature type="transmembrane region" description="Helical" evidence="1">
    <location>
        <begin position="21"/>
        <end position="39"/>
    </location>
</feature>
<comment type="caution">
    <text evidence="2">The sequence shown here is derived from an EMBL/GenBank/DDBJ whole genome shotgun (WGS) entry which is preliminary data.</text>
</comment>
<evidence type="ECO:0000313" key="3">
    <source>
        <dbReference type="Proteomes" id="UP000641588"/>
    </source>
</evidence>
<name>A0A972GM52_9BACL</name>
<accession>A0A972GM52</accession>
<sequence>MKVWWSLFKKELAFGTRWSGPIWIYLCIVLILGGLSVFLSYRFQSGFISNLWLSIMYLHFFAPAAYMLISLQKERKLDPFWLQLPLPGWKLLAAKYAAAFVEFISGLLVSTVFFLWVQAVEKSGVEWLVGEENRIDINSEAQKIWVVFNGTNVSIVLEFISISFALAISLVMLYLTASALRNRFGRWNWPLAVLLLVAVSTLEYFFEQTAAYRYFFDWGNPDVNGVGSLFNSSGEHLWVWLNMAICLYLSAWLLDRKVEV</sequence>
<protein>
    <submittedName>
        <fullName evidence="2">Uncharacterized protein</fullName>
    </submittedName>
</protein>
<proteinExistence type="predicted"/>
<dbReference type="Proteomes" id="UP000641588">
    <property type="component" value="Unassembled WGS sequence"/>
</dbReference>
<keyword evidence="1" id="KW-1133">Transmembrane helix</keyword>
<keyword evidence="3" id="KW-1185">Reference proteome</keyword>
<feature type="transmembrane region" description="Helical" evidence="1">
    <location>
        <begin position="155"/>
        <end position="175"/>
    </location>
</feature>
<evidence type="ECO:0000256" key="1">
    <source>
        <dbReference type="SAM" id="Phobius"/>
    </source>
</evidence>
<evidence type="ECO:0000313" key="2">
    <source>
        <dbReference type="EMBL" id="NOU92803.1"/>
    </source>
</evidence>
<organism evidence="2 3">
    <name type="scientific">Paenibacillus foliorum</name>
    <dbReference type="NCBI Taxonomy" id="2654974"/>
    <lineage>
        <taxon>Bacteria</taxon>
        <taxon>Bacillati</taxon>
        <taxon>Bacillota</taxon>
        <taxon>Bacilli</taxon>
        <taxon>Bacillales</taxon>
        <taxon>Paenibacillaceae</taxon>
        <taxon>Paenibacillus</taxon>
    </lineage>
</organism>
<feature type="transmembrane region" description="Helical" evidence="1">
    <location>
        <begin position="92"/>
        <end position="117"/>
    </location>
</feature>
<feature type="transmembrane region" description="Helical" evidence="1">
    <location>
        <begin position="187"/>
        <end position="206"/>
    </location>
</feature>
<feature type="transmembrane region" description="Helical" evidence="1">
    <location>
        <begin position="237"/>
        <end position="254"/>
    </location>
</feature>